<feature type="compositionally biased region" description="Basic and acidic residues" evidence="1">
    <location>
        <begin position="140"/>
        <end position="152"/>
    </location>
</feature>
<feature type="chain" id="PRO_5012666127" evidence="2">
    <location>
        <begin position="24"/>
        <end position="252"/>
    </location>
</feature>
<dbReference type="Proteomes" id="UP000193144">
    <property type="component" value="Unassembled WGS sequence"/>
</dbReference>
<accession>A0A1Y1YRL1</accession>
<evidence type="ECO:0000313" key="4">
    <source>
        <dbReference type="Proteomes" id="UP000193144"/>
    </source>
</evidence>
<dbReference type="AlphaFoldDB" id="A0A1Y1YRL1"/>
<comment type="caution">
    <text evidence="3">The sequence shown here is derived from an EMBL/GenBank/DDBJ whole genome shotgun (WGS) entry which is preliminary data.</text>
</comment>
<sequence length="252" mass="28349">MNAGLTLVRILVRICYNVQAVHGVERVRSKAILTRFDLGAHAGPRRSLRLTNCGVAFSFPPAPIPACADDHVKLGTAPPSRVVGNCLAIFVVDHVPPGFLSPWLPLYQPSPSPAPTSRMASSSSHQPRSHPSELSSDSEAYSHQEKSRRPKESTVTSSEARNMQRQRSQALDKSFLSPSRGKYTGTKVQSQIDPVTGKTVDCNPDHRFEDFVDERNLGEEQLERERRKKRLWRRVKVLLRVSRTKRRMYTKV</sequence>
<evidence type="ECO:0000256" key="2">
    <source>
        <dbReference type="SAM" id="SignalP"/>
    </source>
</evidence>
<evidence type="ECO:0000313" key="3">
    <source>
        <dbReference type="EMBL" id="ORY00387.1"/>
    </source>
</evidence>
<organism evidence="3 4">
    <name type="scientific">Clohesyomyces aquaticus</name>
    <dbReference type="NCBI Taxonomy" id="1231657"/>
    <lineage>
        <taxon>Eukaryota</taxon>
        <taxon>Fungi</taxon>
        <taxon>Dikarya</taxon>
        <taxon>Ascomycota</taxon>
        <taxon>Pezizomycotina</taxon>
        <taxon>Dothideomycetes</taxon>
        <taxon>Pleosporomycetidae</taxon>
        <taxon>Pleosporales</taxon>
        <taxon>Lindgomycetaceae</taxon>
        <taxon>Clohesyomyces</taxon>
    </lineage>
</organism>
<keyword evidence="2" id="KW-0732">Signal</keyword>
<feature type="compositionally biased region" description="Polar residues" evidence="1">
    <location>
        <begin position="153"/>
        <end position="171"/>
    </location>
</feature>
<feature type="signal peptide" evidence="2">
    <location>
        <begin position="1"/>
        <end position="23"/>
    </location>
</feature>
<feature type="compositionally biased region" description="Low complexity" evidence="1">
    <location>
        <begin position="117"/>
        <end position="126"/>
    </location>
</feature>
<dbReference type="EMBL" id="MCFA01000184">
    <property type="protein sequence ID" value="ORY00387.1"/>
    <property type="molecule type" value="Genomic_DNA"/>
</dbReference>
<evidence type="ECO:0000256" key="1">
    <source>
        <dbReference type="SAM" id="MobiDB-lite"/>
    </source>
</evidence>
<proteinExistence type="predicted"/>
<protein>
    <submittedName>
        <fullName evidence="3">Uncharacterized protein</fullName>
    </submittedName>
</protein>
<feature type="region of interest" description="Disordered" evidence="1">
    <location>
        <begin position="111"/>
        <end position="189"/>
    </location>
</feature>
<name>A0A1Y1YRL1_9PLEO</name>
<keyword evidence="4" id="KW-1185">Reference proteome</keyword>
<reference evidence="3 4" key="1">
    <citation type="submission" date="2016-07" db="EMBL/GenBank/DDBJ databases">
        <title>Pervasive Adenine N6-methylation of Active Genes in Fungi.</title>
        <authorList>
            <consortium name="DOE Joint Genome Institute"/>
            <person name="Mondo S.J."/>
            <person name="Dannebaum R.O."/>
            <person name="Kuo R.C."/>
            <person name="Labutti K."/>
            <person name="Haridas S."/>
            <person name="Kuo A."/>
            <person name="Salamov A."/>
            <person name="Ahrendt S.R."/>
            <person name="Lipzen A."/>
            <person name="Sullivan W."/>
            <person name="Andreopoulos W.B."/>
            <person name="Clum A."/>
            <person name="Lindquist E."/>
            <person name="Daum C."/>
            <person name="Ramamoorthy G.K."/>
            <person name="Gryganskyi A."/>
            <person name="Culley D."/>
            <person name="Magnuson J.K."/>
            <person name="James T.Y."/>
            <person name="O'Malley M.A."/>
            <person name="Stajich J.E."/>
            <person name="Spatafora J.W."/>
            <person name="Visel A."/>
            <person name="Grigoriev I.V."/>
        </authorList>
    </citation>
    <scope>NUCLEOTIDE SEQUENCE [LARGE SCALE GENOMIC DNA]</scope>
    <source>
        <strain evidence="3 4">CBS 115471</strain>
    </source>
</reference>
<gene>
    <name evidence="3" type="ORF">BCR34DRAFT_113925</name>
</gene>